<dbReference type="EMBL" id="CP041616">
    <property type="protein sequence ID" value="QDO89418.1"/>
    <property type="molecule type" value="Genomic_DNA"/>
</dbReference>
<dbReference type="OrthoDB" id="9805171at2"/>
<proteinExistence type="predicted"/>
<keyword evidence="1 3" id="KW-0808">Transferase</keyword>
<dbReference type="GO" id="GO:0008168">
    <property type="term" value="F:methyltransferase activity"/>
    <property type="evidence" value="ECO:0007669"/>
    <property type="project" value="UniProtKB-KW"/>
</dbReference>
<organism evidence="3 4">
    <name type="scientific">Ornithinimicrobium ciconiae</name>
    <dbReference type="NCBI Taxonomy" id="2594265"/>
    <lineage>
        <taxon>Bacteria</taxon>
        <taxon>Bacillati</taxon>
        <taxon>Actinomycetota</taxon>
        <taxon>Actinomycetes</taxon>
        <taxon>Micrococcales</taxon>
        <taxon>Ornithinimicrobiaceae</taxon>
        <taxon>Ornithinimicrobium</taxon>
    </lineage>
</organism>
<feature type="domain" description="Methyltransferase" evidence="2">
    <location>
        <begin position="40"/>
        <end position="132"/>
    </location>
</feature>
<evidence type="ECO:0000313" key="4">
    <source>
        <dbReference type="Proteomes" id="UP000315395"/>
    </source>
</evidence>
<sequence length="246" mass="26459">MPDAEFDDPRLAPLYDVLDPDRSDLDTYLAVAEEVGARSVLDVGCGTGTFGILLAQRGIEVTGVDPAGASLGVARGKEYADRVTWVHGDATALGSLQVDLATMTANVAQVFLTDEAWAETLAAIHAALRPGGHLAFESRVPENRGWERWTPEATRATTDVPGLGPLTEWMEITAVREDPLLVSFTAHNEFPDGQDVISTSTLRFRSREELETSLAAAGFEDVVVGDLPYAPGRGWLVRARRPLSTG</sequence>
<keyword evidence="4" id="KW-1185">Reference proteome</keyword>
<dbReference type="CDD" id="cd02440">
    <property type="entry name" value="AdoMet_MTases"/>
    <property type="match status" value="1"/>
</dbReference>
<dbReference type="RefSeq" id="WP_143784105.1">
    <property type="nucleotide sequence ID" value="NZ_CP041616.1"/>
</dbReference>
<evidence type="ECO:0000256" key="1">
    <source>
        <dbReference type="ARBA" id="ARBA00022679"/>
    </source>
</evidence>
<keyword evidence="3" id="KW-0489">Methyltransferase</keyword>
<name>A0A516GD23_9MICO</name>
<dbReference type="GO" id="GO:0032259">
    <property type="term" value="P:methylation"/>
    <property type="evidence" value="ECO:0007669"/>
    <property type="project" value="UniProtKB-KW"/>
</dbReference>
<dbReference type="Proteomes" id="UP000315395">
    <property type="component" value="Chromosome"/>
</dbReference>
<protein>
    <submittedName>
        <fullName evidence="3">Class I SAM-dependent methyltransferase</fullName>
    </submittedName>
</protein>
<evidence type="ECO:0000313" key="3">
    <source>
        <dbReference type="EMBL" id="QDO89418.1"/>
    </source>
</evidence>
<gene>
    <name evidence="3" type="ORF">FNH13_14670</name>
</gene>
<dbReference type="Pfam" id="PF13649">
    <property type="entry name" value="Methyltransf_25"/>
    <property type="match status" value="1"/>
</dbReference>
<dbReference type="Gene3D" id="3.40.50.150">
    <property type="entry name" value="Vaccinia Virus protein VP39"/>
    <property type="match status" value="1"/>
</dbReference>
<dbReference type="SUPFAM" id="SSF53335">
    <property type="entry name" value="S-adenosyl-L-methionine-dependent methyltransferases"/>
    <property type="match status" value="1"/>
</dbReference>
<dbReference type="InterPro" id="IPR041698">
    <property type="entry name" value="Methyltransf_25"/>
</dbReference>
<dbReference type="AlphaFoldDB" id="A0A516GD23"/>
<accession>A0A516GD23</accession>
<dbReference type="PANTHER" id="PTHR43861">
    <property type="entry name" value="TRANS-ACONITATE 2-METHYLTRANSFERASE-RELATED"/>
    <property type="match status" value="1"/>
</dbReference>
<reference evidence="3 4" key="1">
    <citation type="submission" date="2019-07" db="EMBL/GenBank/DDBJ databases">
        <title>complete genome sequencing of Ornithinimicrobium sp. H23M54.</title>
        <authorList>
            <person name="Bae J.-W."/>
            <person name="Lee S.-Y."/>
        </authorList>
    </citation>
    <scope>NUCLEOTIDE SEQUENCE [LARGE SCALE GENOMIC DNA]</scope>
    <source>
        <strain evidence="3 4">H23M54</strain>
    </source>
</reference>
<evidence type="ECO:0000259" key="2">
    <source>
        <dbReference type="Pfam" id="PF13649"/>
    </source>
</evidence>
<dbReference type="KEGG" id="orz:FNH13_14670"/>
<dbReference type="InterPro" id="IPR029063">
    <property type="entry name" value="SAM-dependent_MTases_sf"/>
</dbReference>